<dbReference type="SMART" id="SM01400">
    <property type="entry name" value="Pribosyltran_N"/>
    <property type="match status" value="1"/>
</dbReference>
<gene>
    <name evidence="9" type="primary">prs</name>
    <name evidence="11" type="ORF">MTY_1178</name>
</gene>
<evidence type="ECO:0000256" key="1">
    <source>
        <dbReference type="ARBA" id="ARBA00022679"/>
    </source>
</evidence>
<keyword evidence="4 9" id="KW-0547">Nucleotide-binding</keyword>
<dbReference type="FunFam" id="3.40.50.2020:FF:000014">
    <property type="entry name" value="Ribose-phosphate pyrophosphokinase 1"/>
    <property type="match status" value="1"/>
</dbReference>
<feature type="binding site" evidence="9">
    <location>
        <begin position="233"/>
        <end position="237"/>
    </location>
    <ligand>
        <name>D-ribose 5-phosphate</name>
        <dbReference type="ChEBI" id="CHEBI:78346"/>
    </ligand>
</feature>
<evidence type="ECO:0000313" key="11">
    <source>
        <dbReference type="EMBL" id="GAF25841.1"/>
    </source>
</evidence>
<comment type="catalytic activity">
    <reaction evidence="8 9">
        <text>D-ribose 5-phosphate + ATP = 5-phospho-alpha-D-ribose 1-diphosphate + AMP + H(+)</text>
        <dbReference type="Rhea" id="RHEA:15609"/>
        <dbReference type="ChEBI" id="CHEBI:15378"/>
        <dbReference type="ChEBI" id="CHEBI:30616"/>
        <dbReference type="ChEBI" id="CHEBI:58017"/>
        <dbReference type="ChEBI" id="CHEBI:78346"/>
        <dbReference type="ChEBI" id="CHEBI:456215"/>
        <dbReference type="EC" id="2.7.6.1"/>
    </reaction>
</comment>
<dbReference type="GO" id="GO:0016301">
    <property type="term" value="F:kinase activity"/>
    <property type="evidence" value="ECO:0007669"/>
    <property type="project" value="UniProtKB-KW"/>
</dbReference>
<dbReference type="Pfam" id="PF14572">
    <property type="entry name" value="Pribosyl_synth"/>
    <property type="match status" value="1"/>
</dbReference>
<dbReference type="InterPro" id="IPR029099">
    <property type="entry name" value="Pribosyltran_N"/>
</dbReference>
<dbReference type="GO" id="GO:0004749">
    <property type="term" value="F:ribose phosphate diphosphokinase activity"/>
    <property type="evidence" value="ECO:0007669"/>
    <property type="project" value="UniProtKB-UniRule"/>
</dbReference>
<evidence type="ECO:0000256" key="5">
    <source>
        <dbReference type="ARBA" id="ARBA00022777"/>
    </source>
</evidence>
<feature type="binding site" evidence="9">
    <location>
        <position position="205"/>
    </location>
    <ligand>
        <name>D-ribose 5-phosphate</name>
        <dbReference type="ChEBI" id="CHEBI:78346"/>
    </ligand>
</feature>
<dbReference type="Gene3D" id="3.40.50.2020">
    <property type="match status" value="2"/>
</dbReference>
<dbReference type="EC" id="2.7.6.1" evidence="9"/>
<dbReference type="NCBIfam" id="NF002320">
    <property type="entry name" value="PRK01259.1"/>
    <property type="match status" value="1"/>
</dbReference>
<dbReference type="HAMAP" id="MF_00583_B">
    <property type="entry name" value="RibP_PPkinase_B"/>
    <property type="match status" value="1"/>
</dbReference>
<dbReference type="Pfam" id="PF13793">
    <property type="entry name" value="Pribosyltran_N"/>
    <property type="match status" value="1"/>
</dbReference>
<dbReference type="SUPFAM" id="SSF53271">
    <property type="entry name" value="PRTase-like"/>
    <property type="match status" value="1"/>
</dbReference>
<evidence type="ECO:0000256" key="7">
    <source>
        <dbReference type="ARBA" id="ARBA00022842"/>
    </source>
</evidence>
<dbReference type="GO" id="GO:0002189">
    <property type="term" value="C:ribose phosphate diphosphokinase complex"/>
    <property type="evidence" value="ECO:0007669"/>
    <property type="project" value="TreeGrafter"/>
</dbReference>
<dbReference type="GO" id="GO:0000287">
    <property type="term" value="F:magnesium ion binding"/>
    <property type="evidence" value="ECO:0007669"/>
    <property type="project" value="UniProtKB-UniRule"/>
</dbReference>
<comment type="subcellular location">
    <subcellularLocation>
        <location evidence="9">Cytoplasm</location>
    </subcellularLocation>
</comment>
<dbReference type="Proteomes" id="UP000063718">
    <property type="component" value="Unassembled WGS sequence"/>
</dbReference>
<comment type="function">
    <text evidence="9">Involved in the biosynthesis of the central metabolite phospho-alpha-D-ribosyl-1-pyrophosphate (PRPP) via the transfer of pyrophosphoryl group from ATP to 1-hydroxyl of ribose-5-phosphate (Rib-5-P).</text>
</comment>
<dbReference type="NCBIfam" id="TIGR01251">
    <property type="entry name" value="ribP_PPkin"/>
    <property type="match status" value="1"/>
</dbReference>
<dbReference type="GO" id="GO:0006015">
    <property type="term" value="P:5-phosphoribose 1-diphosphate biosynthetic process"/>
    <property type="evidence" value="ECO:0007669"/>
    <property type="project" value="UniProtKB-UniRule"/>
</dbReference>
<dbReference type="FunFam" id="3.40.50.2020:FF:000002">
    <property type="entry name" value="Ribose-phosphate pyrophosphokinase"/>
    <property type="match status" value="1"/>
</dbReference>
<dbReference type="PANTHER" id="PTHR10210:SF41">
    <property type="entry name" value="RIBOSE-PHOSPHATE PYROPHOSPHOKINASE 1, CHLOROPLASTIC"/>
    <property type="match status" value="1"/>
</dbReference>
<feature type="binding site" evidence="9">
    <location>
        <position position="180"/>
    </location>
    <ligand>
        <name>Mg(2+)</name>
        <dbReference type="ChEBI" id="CHEBI:18420"/>
    </ligand>
</feature>
<keyword evidence="9" id="KW-0963">Cytoplasm</keyword>
<dbReference type="InterPro" id="IPR005946">
    <property type="entry name" value="Rib-P_diPkinase"/>
</dbReference>
<sequence length="322" mass="35032">MEVIKKQMETESGRLKIFTCNANPKLAEEIGAYLGVPLGAAKVKRFSDGEISVVIDESVRGEDVFVIQPTCEPVNDNLMELLIMIDALRRASARRITAVIPYYGYARQERKTRARDPISAKLVANLITAAGAHRVLTMDLHAAAIQGFFDIPVDHLTAVPILADYFNSKGFEKAVIVSPDLGGVTRARNFAERIGAEIAIIDKRRPAPNVAEIMNLIGDVKNKTVIMIDDLIDTAGTICLGAKALMEQGACAVYACCTHPVLSGPARERLMASPLQEVVVCNTIPVPEGKEIPKLHRLSVAPLLGEAIIRIHEDLSVSKLFD</sequence>
<feature type="binding site" evidence="9">
    <location>
        <position position="141"/>
    </location>
    <ligand>
        <name>Mg(2+)</name>
        <dbReference type="ChEBI" id="CHEBI:18420"/>
    </ligand>
</feature>
<comment type="pathway">
    <text evidence="9">Metabolic intermediate biosynthesis; 5-phospho-alpha-D-ribose 1-diphosphate biosynthesis; 5-phospho-alpha-D-ribose 1-diphosphate from D-ribose 5-phosphate (route I): step 1/1.</text>
</comment>
<name>A0A0S6U9P7_NEOTH</name>
<comment type="subunit">
    <text evidence="9">Homohexamer.</text>
</comment>
<feature type="binding site" evidence="9">
    <location>
        <position position="229"/>
    </location>
    <ligand>
        <name>D-ribose 5-phosphate</name>
        <dbReference type="ChEBI" id="CHEBI:78346"/>
    </ligand>
</feature>
<protein>
    <recommendedName>
        <fullName evidence="9">Ribose-phosphate pyrophosphokinase</fullName>
        <shortName evidence="9">RPPK</shortName>
        <ecNumber evidence="9">2.7.6.1</ecNumber>
    </recommendedName>
    <alternativeName>
        <fullName evidence="9">5-phospho-D-ribosyl alpha-1-diphosphate synthase</fullName>
    </alternativeName>
    <alternativeName>
        <fullName evidence="9">Phosphoribosyl diphosphate synthase</fullName>
    </alternativeName>
    <alternativeName>
        <fullName evidence="9">Phosphoribosyl pyrophosphate synthase</fullName>
        <shortName evidence="9">P-Rib-PP synthase</shortName>
        <shortName evidence="9">PRPP synthase</shortName>
        <shortName evidence="9">PRPPase</shortName>
    </alternativeName>
</protein>
<evidence type="ECO:0000256" key="8">
    <source>
        <dbReference type="ARBA" id="ARBA00049535"/>
    </source>
</evidence>
<proteinExistence type="inferred from homology"/>
<keyword evidence="7 9" id="KW-0460">Magnesium</keyword>
<evidence type="ECO:0000259" key="10">
    <source>
        <dbReference type="Pfam" id="PF13793"/>
    </source>
</evidence>
<dbReference type="InterPro" id="IPR037515">
    <property type="entry name" value="Rib-P_diPkinase_bac"/>
</dbReference>
<dbReference type="EMBL" id="DF238840">
    <property type="protein sequence ID" value="GAF25841.1"/>
    <property type="molecule type" value="Genomic_DNA"/>
</dbReference>
<keyword evidence="2 9" id="KW-0479">Metal-binding</keyword>
<comment type="similarity">
    <text evidence="9">Belongs to the ribose-phosphate pyrophosphokinase family. Class I subfamily.</text>
</comment>
<feature type="binding site" evidence="9">
    <location>
        <begin position="48"/>
        <end position="50"/>
    </location>
    <ligand>
        <name>ATP</name>
        <dbReference type="ChEBI" id="CHEBI:30616"/>
    </ligand>
</feature>
<reference evidence="11" key="1">
    <citation type="journal article" date="2014" name="Gene">
        <title>Genome-guided analysis of transformation efficiency and carbon dioxide assimilation by Moorella thermoacetica Y72.</title>
        <authorList>
            <person name="Tsukahara K."/>
            <person name="Kita A."/>
            <person name="Nakashimada Y."/>
            <person name="Hoshino T."/>
            <person name="Murakami K."/>
        </authorList>
    </citation>
    <scope>NUCLEOTIDE SEQUENCE [LARGE SCALE GENOMIC DNA]</scope>
    <source>
        <strain evidence="11">Y72</strain>
    </source>
</reference>
<dbReference type="InterPro" id="IPR029057">
    <property type="entry name" value="PRTase-like"/>
</dbReference>
<evidence type="ECO:0000256" key="4">
    <source>
        <dbReference type="ARBA" id="ARBA00022741"/>
    </source>
</evidence>
<dbReference type="CDD" id="cd06223">
    <property type="entry name" value="PRTases_typeI"/>
    <property type="match status" value="1"/>
</dbReference>
<feature type="active site" evidence="9">
    <location>
        <position position="203"/>
    </location>
</feature>
<organism evidence="11">
    <name type="scientific">Moorella thermoacetica Y72</name>
    <dbReference type="NCBI Taxonomy" id="1325331"/>
    <lineage>
        <taxon>Bacteria</taxon>
        <taxon>Bacillati</taxon>
        <taxon>Bacillota</taxon>
        <taxon>Clostridia</taxon>
        <taxon>Neomoorellales</taxon>
        <taxon>Neomoorellaceae</taxon>
        <taxon>Neomoorella</taxon>
    </lineage>
</organism>
<feature type="binding site" evidence="9">
    <location>
        <begin position="107"/>
        <end position="108"/>
    </location>
    <ligand>
        <name>ATP</name>
        <dbReference type="ChEBI" id="CHEBI:30616"/>
    </ligand>
</feature>
<evidence type="ECO:0000256" key="3">
    <source>
        <dbReference type="ARBA" id="ARBA00022727"/>
    </source>
</evidence>
<evidence type="ECO:0000256" key="2">
    <source>
        <dbReference type="ARBA" id="ARBA00022723"/>
    </source>
</evidence>
<feature type="domain" description="Ribose-phosphate pyrophosphokinase N-terminal" evidence="10">
    <location>
        <begin position="15"/>
        <end position="131"/>
    </location>
</feature>
<comment type="cofactor">
    <cofactor evidence="9">
        <name>Mg(2+)</name>
        <dbReference type="ChEBI" id="CHEBI:18420"/>
    </cofactor>
    <text evidence="9">Binds 2 Mg(2+) ions per subunit.</text>
</comment>
<dbReference type="GO" id="GO:0005737">
    <property type="term" value="C:cytoplasm"/>
    <property type="evidence" value="ECO:0007669"/>
    <property type="project" value="UniProtKB-SubCell"/>
</dbReference>
<evidence type="ECO:0000256" key="9">
    <source>
        <dbReference type="HAMAP-Rule" id="MF_00583"/>
    </source>
</evidence>
<evidence type="ECO:0000256" key="6">
    <source>
        <dbReference type="ARBA" id="ARBA00022840"/>
    </source>
</evidence>
<keyword evidence="1 9" id="KW-0808">Transferase</keyword>
<accession>A0A0S6U9P7</accession>
<keyword evidence="6 9" id="KW-0067">ATP-binding</keyword>
<dbReference type="GO" id="GO:0005524">
    <property type="term" value="F:ATP binding"/>
    <property type="evidence" value="ECO:0007669"/>
    <property type="project" value="UniProtKB-KW"/>
</dbReference>
<keyword evidence="3 9" id="KW-0545">Nucleotide biosynthesis</keyword>
<dbReference type="AlphaFoldDB" id="A0A0S6U9P7"/>
<keyword evidence="5 9" id="KW-0418">Kinase</keyword>
<dbReference type="InterPro" id="IPR000836">
    <property type="entry name" value="PRTase_dom"/>
</dbReference>
<dbReference type="UniPathway" id="UPA00087">
    <property type="reaction ID" value="UER00172"/>
</dbReference>
<dbReference type="GO" id="GO:0006164">
    <property type="term" value="P:purine nucleotide biosynthetic process"/>
    <property type="evidence" value="ECO:0007669"/>
    <property type="project" value="TreeGrafter"/>
</dbReference>
<dbReference type="PANTHER" id="PTHR10210">
    <property type="entry name" value="RIBOSE-PHOSPHATE DIPHOSPHOKINASE FAMILY MEMBER"/>
    <property type="match status" value="1"/>
</dbReference>